<reference evidence="2" key="1">
    <citation type="submission" date="2013-12" db="EMBL/GenBank/DDBJ databases">
        <title>The Genome Sequence of Aphanomyces invadans NJM9701.</title>
        <authorList>
            <consortium name="The Broad Institute Genomics Platform"/>
            <person name="Russ C."/>
            <person name="Tyler B."/>
            <person name="van West P."/>
            <person name="Dieguez-Uribeondo J."/>
            <person name="Young S.K."/>
            <person name="Zeng Q."/>
            <person name="Gargeya S."/>
            <person name="Fitzgerald M."/>
            <person name="Abouelleil A."/>
            <person name="Alvarado L."/>
            <person name="Chapman S.B."/>
            <person name="Gainer-Dewar J."/>
            <person name="Goldberg J."/>
            <person name="Griggs A."/>
            <person name="Gujja S."/>
            <person name="Hansen M."/>
            <person name="Howarth C."/>
            <person name="Imamovic A."/>
            <person name="Ireland A."/>
            <person name="Larimer J."/>
            <person name="McCowan C."/>
            <person name="Murphy C."/>
            <person name="Pearson M."/>
            <person name="Poon T.W."/>
            <person name="Priest M."/>
            <person name="Roberts A."/>
            <person name="Saif S."/>
            <person name="Shea T."/>
            <person name="Sykes S."/>
            <person name="Wortman J."/>
            <person name="Nusbaum C."/>
            <person name="Birren B."/>
        </authorList>
    </citation>
    <scope>NUCLEOTIDE SEQUENCE [LARGE SCALE GENOMIC DNA]</scope>
    <source>
        <strain evidence="2">NJM9701</strain>
    </source>
</reference>
<protein>
    <submittedName>
        <fullName evidence="2">Uncharacterized protein</fullName>
    </submittedName>
</protein>
<dbReference type="eggNOG" id="ENOG502S2IG">
    <property type="taxonomic scope" value="Eukaryota"/>
</dbReference>
<evidence type="ECO:0000256" key="1">
    <source>
        <dbReference type="SAM" id="MobiDB-lite"/>
    </source>
</evidence>
<organism evidence="2">
    <name type="scientific">Aphanomyces invadans</name>
    <dbReference type="NCBI Taxonomy" id="157072"/>
    <lineage>
        <taxon>Eukaryota</taxon>
        <taxon>Sar</taxon>
        <taxon>Stramenopiles</taxon>
        <taxon>Oomycota</taxon>
        <taxon>Saprolegniomycetes</taxon>
        <taxon>Saprolegniales</taxon>
        <taxon>Verrucalvaceae</taxon>
        <taxon>Aphanomyces</taxon>
    </lineage>
</organism>
<dbReference type="RefSeq" id="XP_008862637.1">
    <property type="nucleotide sequence ID" value="XM_008864415.1"/>
</dbReference>
<feature type="region of interest" description="Disordered" evidence="1">
    <location>
        <begin position="1"/>
        <end position="22"/>
    </location>
</feature>
<accession>A0A024USD8</accession>
<dbReference type="PANTHER" id="PTHR34035">
    <property type="entry name" value="TESTIS-EXPRESSED PROTEIN 47"/>
    <property type="match status" value="1"/>
</dbReference>
<dbReference type="VEuPathDB" id="FungiDB:H310_01338"/>
<gene>
    <name evidence="2" type="ORF">H310_01338</name>
</gene>
<dbReference type="GeneID" id="20078388"/>
<name>A0A024USD8_9STRA</name>
<proteinExistence type="predicted"/>
<feature type="compositionally biased region" description="Polar residues" evidence="1">
    <location>
        <begin position="10"/>
        <end position="22"/>
    </location>
</feature>
<dbReference type="OrthoDB" id="548795at2759"/>
<dbReference type="InterPro" id="IPR055308">
    <property type="entry name" value="TEX47-like"/>
</dbReference>
<dbReference type="EMBL" id="KI913953">
    <property type="protein sequence ID" value="ETW08832.1"/>
    <property type="molecule type" value="Genomic_DNA"/>
</dbReference>
<dbReference type="AlphaFoldDB" id="A0A024USD8"/>
<sequence length="244" mass="27008">MDSASSSSAVETTVPTGNHANTEENILGPSLLDVMQKMGLSTLKATYFSRSAFVARLHETLVGQDCTKRIQEFFATTLQKLECDASGLVLIQDTSVCVFLESTSAQFTDFCAELRSFSALTDVKIIATCDDNATRLMKSLYFKKLSITKPVDDADELQVAKDVFFNLITLMRRLGATPATAIKKALATPSNSDLQLMPSNEVVTFLAKRDALMTLDEFHDIYKAPISIELESERVWPIHPLFTY</sequence>
<dbReference type="PANTHER" id="PTHR34035:SF1">
    <property type="entry name" value="TESTIS-EXPRESSED PROTEIN 47"/>
    <property type="match status" value="1"/>
</dbReference>
<dbReference type="Pfam" id="PF24787">
    <property type="entry name" value="TEX47"/>
    <property type="match status" value="1"/>
</dbReference>
<evidence type="ECO:0000313" key="2">
    <source>
        <dbReference type="EMBL" id="ETW08832.1"/>
    </source>
</evidence>